<keyword evidence="4" id="KW-1185">Reference proteome</keyword>
<accession>A0A5B7G102</accession>
<reference evidence="3 4" key="1">
    <citation type="submission" date="2019-05" db="EMBL/GenBank/DDBJ databases">
        <title>Another draft genome of Portunus trituberculatus and its Hox gene families provides insights of decapod evolution.</title>
        <authorList>
            <person name="Jeong J.-H."/>
            <person name="Song I."/>
            <person name="Kim S."/>
            <person name="Choi T."/>
            <person name="Kim D."/>
            <person name="Ryu S."/>
            <person name="Kim W."/>
        </authorList>
    </citation>
    <scope>NUCLEOTIDE SEQUENCE [LARGE SCALE GENOMIC DNA]</scope>
    <source>
        <tissue evidence="3">Muscle</tissue>
    </source>
</reference>
<evidence type="ECO:0000259" key="2">
    <source>
        <dbReference type="Pfam" id="PF23431"/>
    </source>
</evidence>
<feature type="compositionally biased region" description="Low complexity" evidence="1">
    <location>
        <begin position="147"/>
        <end position="160"/>
    </location>
</feature>
<organism evidence="3 4">
    <name type="scientific">Portunus trituberculatus</name>
    <name type="common">Swimming crab</name>
    <name type="synonym">Neptunus trituberculatus</name>
    <dbReference type="NCBI Taxonomy" id="210409"/>
    <lineage>
        <taxon>Eukaryota</taxon>
        <taxon>Metazoa</taxon>
        <taxon>Ecdysozoa</taxon>
        <taxon>Arthropoda</taxon>
        <taxon>Crustacea</taxon>
        <taxon>Multicrustacea</taxon>
        <taxon>Malacostraca</taxon>
        <taxon>Eumalacostraca</taxon>
        <taxon>Eucarida</taxon>
        <taxon>Decapoda</taxon>
        <taxon>Pleocyemata</taxon>
        <taxon>Brachyura</taxon>
        <taxon>Eubrachyura</taxon>
        <taxon>Portunoidea</taxon>
        <taxon>Portunidae</taxon>
        <taxon>Portuninae</taxon>
        <taxon>Portunus</taxon>
    </lineage>
</organism>
<feature type="region of interest" description="Disordered" evidence="1">
    <location>
        <begin position="135"/>
        <end position="160"/>
    </location>
</feature>
<dbReference type="Proteomes" id="UP000324222">
    <property type="component" value="Unassembled WGS sequence"/>
</dbReference>
<name>A0A5B7G102_PORTR</name>
<dbReference type="OrthoDB" id="1668230at2759"/>
<sequence>METKASEDKTIGSKQQVKDLLTHMDPMIYLAGTADNTSEMLMYLADMDPSFHKLHLVKSLRMGMRESLTITIEEHVSHYLQEQKGKMYAENPVDFLVDKILGDSRYADFVRDSKLSLENSIHNISENFDDEIVTGMFGNDDDDPTYSVSPNESNESSLNSSLNQSGLMFLHPAQYDNIAESLTGKREYESRNDSLNILISVSPGEPVMQDGWPDIRKGLRDCLFEECDEIFDKSLKVHCRLLTSQVHNAVKEAYLNLLDAVAGFYFSKQHVAKIPGVSRLEEGQAKEEDSELKVFCSYIRAVLLLLDAITSTHLGQRYILLGRKRKPSSKSGLSGISSNLASEVLDLILLLMKSKCAGSDLKRLCISICSSLLASPIGIHVCIDHPFMEGFLGHLKERSRAGSHARISQGDGCRTCEPLVLSVPQSLPLLTTLLVSFRGVFLLEGEGVLPLALSRVMPERVRKGGLTSRILAHICSSQQGCSLLGSLNIVRPLWDILSQVVRGEEQAQGRPLLQDEREEAMGEAVAPLLTLLATFQVYLYAIWSNHIFKLSARCNFKLCAREFRR</sequence>
<comment type="caution">
    <text evidence="3">The sequence shown here is derived from an EMBL/GenBank/DDBJ whole genome shotgun (WGS) entry which is preliminary data.</text>
</comment>
<feature type="domain" description="BROMI N-terminal" evidence="2">
    <location>
        <begin position="15"/>
        <end position="128"/>
    </location>
</feature>
<dbReference type="Pfam" id="PF23431">
    <property type="entry name" value="BROMI_N"/>
    <property type="match status" value="1"/>
</dbReference>
<evidence type="ECO:0000313" key="3">
    <source>
        <dbReference type="EMBL" id="MPC50164.1"/>
    </source>
</evidence>
<dbReference type="InterPro" id="IPR055391">
    <property type="entry name" value="BROMI_N"/>
</dbReference>
<gene>
    <name evidence="3" type="primary">tbc1d32_1</name>
    <name evidence="3" type="ORF">E2C01_043987</name>
</gene>
<evidence type="ECO:0000256" key="1">
    <source>
        <dbReference type="SAM" id="MobiDB-lite"/>
    </source>
</evidence>
<evidence type="ECO:0000313" key="4">
    <source>
        <dbReference type="Proteomes" id="UP000324222"/>
    </source>
</evidence>
<dbReference type="EMBL" id="VSRR010009317">
    <property type="protein sequence ID" value="MPC50164.1"/>
    <property type="molecule type" value="Genomic_DNA"/>
</dbReference>
<protein>
    <submittedName>
        <fullName evidence="3">Protein broad-minded</fullName>
    </submittedName>
</protein>
<proteinExistence type="predicted"/>
<dbReference type="AlphaFoldDB" id="A0A5B7G102"/>